<dbReference type="Gene3D" id="3.40.1550.10">
    <property type="entry name" value="CheC-like"/>
    <property type="match status" value="1"/>
</dbReference>
<dbReference type="OrthoDB" id="5614404at2"/>
<evidence type="ECO:0000256" key="1">
    <source>
        <dbReference type="ARBA" id="ARBA00022500"/>
    </source>
</evidence>
<dbReference type="InterPro" id="IPR028976">
    <property type="entry name" value="CheC-like_sf"/>
</dbReference>
<dbReference type="Proteomes" id="UP000199520">
    <property type="component" value="Unassembled WGS sequence"/>
</dbReference>
<dbReference type="EMBL" id="FOTS01000007">
    <property type="protein sequence ID" value="SFL51871.1"/>
    <property type="molecule type" value="Genomic_DNA"/>
</dbReference>
<proteinExistence type="predicted"/>
<feature type="domain" description="Chemotaxis phosphatase CheX-like" evidence="2">
    <location>
        <begin position="191"/>
        <end position="275"/>
    </location>
</feature>
<reference evidence="4" key="1">
    <citation type="submission" date="2016-10" db="EMBL/GenBank/DDBJ databases">
        <authorList>
            <person name="Varghese N."/>
            <person name="Submissions S."/>
        </authorList>
    </citation>
    <scope>NUCLEOTIDE SEQUENCE [LARGE SCALE GENOMIC DNA]</scope>
    <source>
        <strain evidence="4">DSM 13327</strain>
    </source>
</reference>
<gene>
    <name evidence="3" type="ORF">SAMN04490355_1007126</name>
</gene>
<protein>
    <submittedName>
        <fullName evidence="3">Chemotaxis phosphatase CheX</fullName>
    </submittedName>
</protein>
<name>A0A1I4IDJ8_9FIRM</name>
<dbReference type="GO" id="GO:0006935">
    <property type="term" value="P:chemotaxis"/>
    <property type="evidence" value="ECO:0007669"/>
    <property type="project" value="UniProtKB-KW"/>
</dbReference>
<dbReference type="Pfam" id="PF13690">
    <property type="entry name" value="CheX"/>
    <property type="match status" value="1"/>
</dbReference>
<dbReference type="AlphaFoldDB" id="A0A1I4IDJ8"/>
<evidence type="ECO:0000259" key="2">
    <source>
        <dbReference type="Pfam" id="PF13690"/>
    </source>
</evidence>
<evidence type="ECO:0000313" key="4">
    <source>
        <dbReference type="Proteomes" id="UP000199520"/>
    </source>
</evidence>
<keyword evidence="4" id="KW-1185">Reference proteome</keyword>
<evidence type="ECO:0000313" key="3">
    <source>
        <dbReference type="EMBL" id="SFL51871.1"/>
    </source>
</evidence>
<dbReference type="RefSeq" id="WP_090933731.1">
    <property type="nucleotide sequence ID" value="NZ_FOTS01000007.1"/>
</dbReference>
<sequence>MFNQYFGYYLLNKGLVTPEQLSQALHYESSTRVKLGVLAVDAGLMTAVQVGEVHDLQRAKDKKFGELALEKGYLTVVQIEELLAAQAKGHLTLIQTIADKGYMVLGDIEKALAEFRVECGITAPGSASSAPIDDTEIKKLLDFSQAGDNAHVLYSYAGLTLRNMVRFLNETPFMQPEAIDAEHSSQWVASQRIIGDLNITIDLIMDEQTVLKAASRFSGEELTIIDEMALDSIGEFLNVHNGVYCSLLSTDGFKVDLQPQTVRKQKNSTETSGCPIVITTLLGRFDFRLSFKVLSKNSSTS</sequence>
<accession>A0A1I4IDJ8</accession>
<dbReference type="STRING" id="1123291.SAMN04490355_1007126"/>
<keyword evidence="1" id="KW-0145">Chemotaxis</keyword>
<dbReference type="InterPro" id="IPR028051">
    <property type="entry name" value="CheX-like_dom"/>
</dbReference>
<dbReference type="SUPFAM" id="SSF103039">
    <property type="entry name" value="CheC-like"/>
    <property type="match status" value="1"/>
</dbReference>
<organism evidence="3 4">
    <name type="scientific">Pelosinus propionicus DSM 13327</name>
    <dbReference type="NCBI Taxonomy" id="1123291"/>
    <lineage>
        <taxon>Bacteria</taxon>
        <taxon>Bacillati</taxon>
        <taxon>Bacillota</taxon>
        <taxon>Negativicutes</taxon>
        <taxon>Selenomonadales</taxon>
        <taxon>Sporomusaceae</taxon>
        <taxon>Pelosinus</taxon>
    </lineage>
</organism>